<feature type="domain" description="AlgX/AlgJ SGNH hydrolase-like" evidence="9">
    <location>
        <begin position="154"/>
        <end position="303"/>
    </location>
</feature>
<evidence type="ECO:0000256" key="8">
    <source>
        <dbReference type="SAM" id="Phobius"/>
    </source>
</evidence>
<evidence type="ECO:0000256" key="6">
    <source>
        <dbReference type="ARBA" id="ARBA00022841"/>
    </source>
</evidence>
<keyword evidence="5" id="KW-0574">Periplasm</keyword>
<protein>
    <submittedName>
        <fullName evidence="10">SGNH hydrolase-like domain-containing protein, acetyltransferase AlgX</fullName>
    </submittedName>
</protein>
<dbReference type="AlphaFoldDB" id="A0AAE3GCG0"/>
<dbReference type="InterPro" id="IPR031811">
    <property type="entry name" value="ALGX/ALGJ_SGNH-like"/>
</dbReference>
<keyword evidence="8" id="KW-0472">Membrane</keyword>
<evidence type="ECO:0000256" key="1">
    <source>
        <dbReference type="ARBA" id="ARBA00004418"/>
    </source>
</evidence>
<evidence type="ECO:0000259" key="9">
    <source>
        <dbReference type="Pfam" id="PF16822"/>
    </source>
</evidence>
<dbReference type="GO" id="GO:0042121">
    <property type="term" value="P:alginic acid biosynthetic process"/>
    <property type="evidence" value="ECO:0007669"/>
    <property type="project" value="UniProtKB-KW"/>
</dbReference>
<dbReference type="GO" id="GO:0016787">
    <property type="term" value="F:hydrolase activity"/>
    <property type="evidence" value="ECO:0007669"/>
    <property type="project" value="UniProtKB-KW"/>
</dbReference>
<keyword evidence="10" id="KW-0378">Hydrolase</keyword>
<dbReference type="EMBL" id="JAMTCK010000003">
    <property type="protein sequence ID" value="MCP2164712.1"/>
    <property type="molecule type" value="Genomic_DNA"/>
</dbReference>
<dbReference type="GO" id="GO:0016740">
    <property type="term" value="F:transferase activity"/>
    <property type="evidence" value="ECO:0007669"/>
    <property type="project" value="UniProtKB-KW"/>
</dbReference>
<evidence type="ECO:0000256" key="7">
    <source>
        <dbReference type="SAM" id="MobiDB-lite"/>
    </source>
</evidence>
<keyword evidence="11" id="KW-1185">Reference proteome</keyword>
<comment type="subcellular location">
    <subcellularLocation>
        <location evidence="1">Periplasm</location>
    </subcellularLocation>
</comment>
<evidence type="ECO:0000313" key="11">
    <source>
        <dbReference type="Proteomes" id="UP001206128"/>
    </source>
</evidence>
<dbReference type="RefSeq" id="WP_253768648.1">
    <property type="nucleotide sequence ID" value="NZ_JAMTCK010000003.1"/>
</dbReference>
<feature type="transmembrane region" description="Helical" evidence="8">
    <location>
        <begin position="21"/>
        <end position="43"/>
    </location>
</feature>
<proteinExistence type="predicted"/>
<feature type="compositionally biased region" description="Polar residues" evidence="7">
    <location>
        <begin position="289"/>
        <end position="301"/>
    </location>
</feature>
<keyword evidence="6" id="KW-0016">Alginate biosynthesis</keyword>
<evidence type="ECO:0000313" key="10">
    <source>
        <dbReference type="EMBL" id="MCP2164712.1"/>
    </source>
</evidence>
<comment type="pathway">
    <text evidence="2">Glycan biosynthesis; alginate biosynthesis.</text>
</comment>
<organism evidence="10 11">
    <name type="scientific">Goodfellowiella coeruleoviolacea</name>
    <dbReference type="NCBI Taxonomy" id="334858"/>
    <lineage>
        <taxon>Bacteria</taxon>
        <taxon>Bacillati</taxon>
        <taxon>Actinomycetota</taxon>
        <taxon>Actinomycetes</taxon>
        <taxon>Pseudonocardiales</taxon>
        <taxon>Pseudonocardiaceae</taxon>
        <taxon>Goodfellowiella</taxon>
    </lineage>
</organism>
<dbReference type="Pfam" id="PF16822">
    <property type="entry name" value="ALGX"/>
    <property type="match status" value="1"/>
</dbReference>
<accession>A0AAE3GCG0</accession>
<feature type="region of interest" description="Disordered" evidence="7">
    <location>
        <begin position="289"/>
        <end position="318"/>
    </location>
</feature>
<evidence type="ECO:0000256" key="4">
    <source>
        <dbReference type="ARBA" id="ARBA00022729"/>
    </source>
</evidence>
<reference evidence="10" key="1">
    <citation type="submission" date="2022-06" db="EMBL/GenBank/DDBJ databases">
        <title>Genomic Encyclopedia of Archaeal and Bacterial Type Strains, Phase II (KMG-II): from individual species to whole genera.</title>
        <authorList>
            <person name="Goeker M."/>
        </authorList>
    </citation>
    <scope>NUCLEOTIDE SEQUENCE</scope>
    <source>
        <strain evidence="10">DSM 43935</strain>
    </source>
</reference>
<comment type="caution">
    <text evidence="10">The sequence shown here is derived from an EMBL/GenBank/DDBJ whole genome shotgun (WGS) entry which is preliminary data.</text>
</comment>
<gene>
    <name evidence="10" type="ORF">LX83_001552</name>
</gene>
<name>A0AAE3GCG0_9PSEU</name>
<evidence type="ECO:0000256" key="3">
    <source>
        <dbReference type="ARBA" id="ARBA00022679"/>
    </source>
</evidence>
<keyword evidence="8" id="KW-0812">Transmembrane</keyword>
<feature type="region of interest" description="Disordered" evidence="7">
    <location>
        <begin position="94"/>
        <end position="153"/>
    </location>
</feature>
<dbReference type="Proteomes" id="UP001206128">
    <property type="component" value="Unassembled WGS sequence"/>
</dbReference>
<evidence type="ECO:0000256" key="2">
    <source>
        <dbReference type="ARBA" id="ARBA00005182"/>
    </source>
</evidence>
<feature type="compositionally biased region" description="Low complexity" evidence="7">
    <location>
        <begin position="113"/>
        <end position="131"/>
    </location>
</feature>
<keyword evidence="4" id="KW-0732">Signal</keyword>
<sequence length="440" mass="48073">MHEAWLPREHALHRPRHGGRQWTALVCASIFFAVPVLSVMFGARPAEIENRPPAEFPSLSQGWGFFTGLSQWATDHLVFRAAAVQAADGISRGVFGEPAPFDQGDNDQSGPLTGSTGDTSQTTQPGQSQPGGADGDSTQPAPGGVDPNVNGRAVEGKDGWLYYSRDMDAKCNPAQPLDQTIQQVQRLRQVVEASGRRFVFVVAPDKTTMVPETLPDDYPNKECAQQATAQFWQRVPTETGALDIRQRLEDEEASIHRVVYHKLDTHWTDEAGIVLAKAVAEQVRPGVTATWQDSEGQSWQTKADLPPLQGRTGTKSGHFYRLRPDGSENRTQSMPESFNSQVVRFSTPPITGTVSDRVGWLGDSFTLPTGPYLGAAFNDISLVHYQVLADHTDDVINMLTDRQVIAVEVVERTLASGSVPFLNPSFIDRLGQALAAHPVN</sequence>
<keyword evidence="8" id="KW-1133">Transmembrane helix</keyword>
<keyword evidence="3" id="KW-0808">Transferase</keyword>
<dbReference type="GO" id="GO:0042597">
    <property type="term" value="C:periplasmic space"/>
    <property type="evidence" value="ECO:0007669"/>
    <property type="project" value="UniProtKB-SubCell"/>
</dbReference>
<evidence type="ECO:0000256" key="5">
    <source>
        <dbReference type="ARBA" id="ARBA00022764"/>
    </source>
</evidence>